<sequence length="498" mass="56770">MSRQFRSAYANQLHQLLVSVSKHFYVRKDGTIKYQEKAMNVNINTCRKSSREHLVYYIMRDHFSGNLVFHLATSRSLLPLADFLYLAWSKESDEKHFWGLPDSVFVPKTISSPGLFEGLRKLGTQPVNPPSGFASGVRVIRDMEDYLYFVLARIIDRRLENISSNYKHKIYHHLLDFSFGDESKVAKWENNLPPGHPREIPDREAFIRCFGPAPGEEKGPALLGSTEEKAATMPAKTAENILDTPVTAHKFSKQKLNQAQDMVYEAWETTGRQKRIDIAMQALKISPYCADAYNLLACESRDPQEKLSLYEKAARAGKYALGDLYFKQNSGHFWGLIETRPYMSALMGLADCRWKAGQRREAIEISQEMLRLNPNDNQGVRYFLASWLLAENRNEECRKLLSEYEGDAACFLAYSKALLAFRTEGAGGGADEYLKEALRRNKYVPPYLLGQKPVPLRLPDYYGFGDENEAVIYAHDGREAWRSTSGALEWLTLALPDT</sequence>
<dbReference type="Pfam" id="PF04184">
    <property type="entry name" value="ST7"/>
    <property type="match status" value="1"/>
</dbReference>
<evidence type="ECO:0000313" key="7">
    <source>
        <dbReference type="Proteomes" id="UP000199584"/>
    </source>
</evidence>
<dbReference type="OrthoDB" id="9801392at2"/>
<proteinExistence type="predicted"/>
<keyword evidence="5" id="KW-0802">TPR repeat</keyword>
<dbReference type="SUPFAM" id="SSF48452">
    <property type="entry name" value="TPR-like"/>
    <property type="match status" value="1"/>
</dbReference>
<dbReference type="InterPro" id="IPR019734">
    <property type="entry name" value="TPR_rpt"/>
</dbReference>
<dbReference type="EMBL" id="FOYM01000030">
    <property type="protein sequence ID" value="SFR14139.1"/>
    <property type="molecule type" value="Genomic_DNA"/>
</dbReference>
<dbReference type="STRING" id="39060.SAMN05660706_13014"/>
<name>A0A1I6E8T8_9FIRM</name>
<keyword evidence="4" id="KW-0472">Membrane</keyword>
<protein>
    <submittedName>
        <fullName evidence="6">ST7 protein</fullName>
    </submittedName>
</protein>
<keyword evidence="3" id="KW-1133">Transmembrane helix</keyword>
<organism evidence="6 7">
    <name type="scientific">Desulfoscipio geothermicus DSM 3669</name>
    <dbReference type="NCBI Taxonomy" id="1121426"/>
    <lineage>
        <taxon>Bacteria</taxon>
        <taxon>Bacillati</taxon>
        <taxon>Bacillota</taxon>
        <taxon>Clostridia</taxon>
        <taxon>Eubacteriales</taxon>
        <taxon>Desulfallaceae</taxon>
        <taxon>Desulfoscipio</taxon>
    </lineage>
</organism>
<dbReference type="InterPro" id="IPR007311">
    <property type="entry name" value="ST7"/>
</dbReference>
<evidence type="ECO:0000256" key="5">
    <source>
        <dbReference type="PROSITE-ProRule" id="PRU00339"/>
    </source>
</evidence>
<feature type="repeat" description="TPR" evidence="5">
    <location>
        <begin position="343"/>
        <end position="376"/>
    </location>
</feature>
<dbReference type="RefSeq" id="WP_092486341.1">
    <property type="nucleotide sequence ID" value="NZ_FOYM01000030.1"/>
</dbReference>
<dbReference type="GO" id="GO:0016020">
    <property type="term" value="C:membrane"/>
    <property type="evidence" value="ECO:0007669"/>
    <property type="project" value="UniProtKB-SubCell"/>
</dbReference>
<evidence type="ECO:0000256" key="2">
    <source>
        <dbReference type="ARBA" id="ARBA00022692"/>
    </source>
</evidence>
<evidence type="ECO:0000256" key="1">
    <source>
        <dbReference type="ARBA" id="ARBA00004141"/>
    </source>
</evidence>
<comment type="subcellular location">
    <subcellularLocation>
        <location evidence="1">Membrane</location>
        <topology evidence="1">Multi-pass membrane protein</topology>
    </subcellularLocation>
</comment>
<dbReference type="AlphaFoldDB" id="A0A1I6E8T8"/>
<dbReference type="InterPro" id="IPR011990">
    <property type="entry name" value="TPR-like_helical_dom_sf"/>
</dbReference>
<reference evidence="7" key="1">
    <citation type="submission" date="2016-10" db="EMBL/GenBank/DDBJ databases">
        <authorList>
            <person name="Varghese N."/>
            <person name="Submissions S."/>
        </authorList>
    </citation>
    <scope>NUCLEOTIDE SEQUENCE [LARGE SCALE GENOMIC DNA]</scope>
    <source>
        <strain evidence="7">DSM 3669</strain>
    </source>
</reference>
<gene>
    <name evidence="6" type="ORF">SAMN05660706_13014</name>
</gene>
<accession>A0A1I6E8T8</accession>
<keyword evidence="7" id="KW-1185">Reference proteome</keyword>
<dbReference type="Proteomes" id="UP000199584">
    <property type="component" value="Unassembled WGS sequence"/>
</dbReference>
<dbReference type="PROSITE" id="PS50005">
    <property type="entry name" value="TPR"/>
    <property type="match status" value="1"/>
</dbReference>
<evidence type="ECO:0000313" key="6">
    <source>
        <dbReference type="EMBL" id="SFR14139.1"/>
    </source>
</evidence>
<dbReference type="Gene3D" id="1.25.40.10">
    <property type="entry name" value="Tetratricopeptide repeat domain"/>
    <property type="match status" value="1"/>
</dbReference>
<keyword evidence="2" id="KW-0812">Transmembrane</keyword>
<evidence type="ECO:0000256" key="4">
    <source>
        <dbReference type="ARBA" id="ARBA00023136"/>
    </source>
</evidence>
<evidence type="ECO:0000256" key="3">
    <source>
        <dbReference type="ARBA" id="ARBA00022989"/>
    </source>
</evidence>